<dbReference type="Pfam" id="PF00023">
    <property type="entry name" value="Ank"/>
    <property type="match status" value="1"/>
</dbReference>
<dbReference type="PANTHER" id="PTHR10039:SF16">
    <property type="entry name" value="GPI INOSITOL-DEACYLASE"/>
    <property type="match status" value="1"/>
</dbReference>
<dbReference type="EMBL" id="JAQJAN010000012">
    <property type="protein sequence ID" value="KAJ5716477.1"/>
    <property type="molecule type" value="Genomic_DNA"/>
</dbReference>
<dbReference type="InterPro" id="IPR036770">
    <property type="entry name" value="Ankyrin_rpt-contain_sf"/>
</dbReference>
<dbReference type="PROSITE" id="PS50088">
    <property type="entry name" value="ANK_REPEAT"/>
    <property type="match status" value="3"/>
</dbReference>
<keyword evidence="1" id="KW-0040">ANK repeat</keyword>
<evidence type="ECO:0000256" key="1">
    <source>
        <dbReference type="PROSITE-ProRule" id="PRU00023"/>
    </source>
</evidence>
<reference evidence="2" key="1">
    <citation type="journal article" date="2023" name="IMA Fungus">
        <title>Comparative genomic study of the Penicillium genus elucidates a diverse pangenome and 15 lateral gene transfer events.</title>
        <authorList>
            <person name="Petersen C."/>
            <person name="Sorensen T."/>
            <person name="Nielsen M.R."/>
            <person name="Sondergaard T.E."/>
            <person name="Sorensen J.L."/>
            <person name="Fitzpatrick D.A."/>
            <person name="Frisvad J.C."/>
            <person name="Nielsen K.L."/>
        </authorList>
    </citation>
    <scope>NUCLEOTIDE SEQUENCE</scope>
    <source>
        <strain evidence="2">IBT 17514</strain>
    </source>
</reference>
<dbReference type="InterPro" id="IPR002110">
    <property type="entry name" value="Ankyrin_rpt"/>
</dbReference>
<dbReference type="PROSITE" id="PS50297">
    <property type="entry name" value="ANK_REP_REGION"/>
    <property type="match status" value="3"/>
</dbReference>
<keyword evidence="3" id="KW-1185">Reference proteome</keyword>
<evidence type="ECO:0000313" key="2">
    <source>
        <dbReference type="EMBL" id="KAJ5716477.1"/>
    </source>
</evidence>
<organism evidence="2 3">
    <name type="scientific">Penicillium malachiteum</name>
    <dbReference type="NCBI Taxonomy" id="1324776"/>
    <lineage>
        <taxon>Eukaryota</taxon>
        <taxon>Fungi</taxon>
        <taxon>Dikarya</taxon>
        <taxon>Ascomycota</taxon>
        <taxon>Pezizomycotina</taxon>
        <taxon>Eurotiomycetes</taxon>
        <taxon>Eurotiomycetidae</taxon>
        <taxon>Eurotiales</taxon>
        <taxon>Aspergillaceae</taxon>
        <taxon>Penicillium</taxon>
    </lineage>
</organism>
<reference evidence="2" key="2">
    <citation type="submission" date="2023-01" db="EMBL/GenBank/DDBJ databases">
        <authorList>
            <person name="Petersen C."/>
        </authorList>
    </citation>
    <scope>NUCLEOTIDE SEQUENCE</scope>
    <source>
        <strain evidence="2">IBT 17514</strain>
    </source>
</reference>
<dbReference type="Pfam" id="PF12796">
    <property type="entry name" value="Ank_2"/>
    <property type="match status" value="1"/>
</dbReference>
<dbReference type="PANTHER" id="PTHR10039">
    <property type="entry name" value="AMELOGENIN"/>
    <property type="match status" value="1"/>
</dbReference>
<name>A0AAD6HHK2_9EURO</name>
<gene>
    <name evidence="2" type="ORF">N7493_008388</name>
</gene>
<sequence>MKRAGGMFRWAACQLDILQNCLDLRMLHQSLKSLPTTLEETYARILAGIDFSHREYTTRILQFLTYSGRPVTIEESVDIVAVDSSGETAFDFELRMPEPLEIARVCSSLITLVVKRNEDDEENKETLTEIRLAHFSVQQYLKSDRIAVSFGLESPDTGFCLNEKTARAEITRICLAYLSNFDEQTQAEVIRRDFPFSGYAMDYWMDHAKLGEMETSVLEAILKFFHARSGPYVAWVRHYDPRFSRLDTAPDHIASGTRHLTPTKPFSSAGYIESLDMSDFEVSIQLEMADPLYHASFGGLQRTVEALIEKGGDINSQGGRYVNALHAASFRGHVEVVQLLLEKGADINAIGGLYRNTVHNGTPGTVAANYELVDMEGSCKSVLEVALSKGHTETVQLLLDKGAYINTIHGVFGNKNHNMSIQMGISYGSITHSGHLGGNALQAALSNGYKDTVQLLLDRGASLNGPSLFSYS</sequence>
<feature type="repeat" description="ANK" evidence="1">
    <location>
        <begin position="378"/>
        <end position="410"/>
    </location>
</feature>
<proteinExistence type="predicted"/>
<accession>A0AAD6HHK2</accession>
<dbReference type="SMART" id="SM00248">
    <property type="entry name" value="ANK"/>
    <property type="match status" value="4"/>
</dbReference>
<dbReference type="Gene3D" id="1.25.40.20">
    <property type="entry name" value="Ankyrin repeat-containing domain"/>
    <property type="match status" value="1"/>
</dbReference>
<comment type="caution">
    <text evidence="2">The sequence shown here is derived from an EMBL/GenBank/DDBJ whole genome shotgun (WGS) entry which is preliminary data.</text>
</comment>
<feature type="repeat" description="ANK" evidence="1">
    <location>
        <begin position="320"/>
        <end position="352"/>
    </location>
</feature>
<feature type="repeat" description="ANK" evidence="1">
    <location>
        <begin position="436"/>
        <end position="468"/>
    </location>
</feature>
<dbReference type="AlphaFoldDB" id="A0AAD6HHK2"/>
<dbReference type="Proteomes" id="UP001215712">
    <property type="component" value="Unassembled WGS sequence"/>
</dbReference>
<protein>
    <submittedName>
        <fullName evidence="2">Uncharacterized protein</fullName>
    </submittedName>
</protein>
<dbReference type="SUPFAM" id="SSF48403">
    <property type="entry name" value="Ankyrin repeat"/>
    <property type="match status" value="1"/>
</dbReference>
<evidence type="ECO:0000313" key="3">
    <source>
        <dbReference type="Proteomes" id="UP001215712"/>
    </source>
</evidence>